<gene>
    <name evidence="1" type="ORF">RUM43_012016</name>
</gene>
<name>A0AAN8Q3L3_POLSC</name>
<organism evidence="1 2">
    <name type="scientific">Polyplax serrata</name>
    <name type="common">Common mouse louse</name>
    <dbReference type="NCBI Taxonomy" id="468196"/>
    <lineage>
        <taxon>Eukaryota</taxon>
        <taxon>Metazoa</taxon>
        <taxon>Ecdysozoa</taxon>
        <taxon>Arthropoda</taxon>
        <taxon>Hexapoda</taxon>
        <taxon>Insecta</taxon>
        <taxon>Pterygota</taxon>
        <taxon>Neoptera</taxon>
        <taxon>Paraneoptera</taxon>
        <taxon>Psocodea</taxon>
        <taxon>Troctomorpha</taxon>
        <taxon>Phthiraptera</taxon>
        <taxon>Anoplura</taxon>
        <taxon>Polyplacidae</taxon>
        <taxon>Polyplax</taxon>
    </lineage>
</organism>
<protein>
    <submittedName>
        <fullName evidence="1">Uncharacterized protein</fullName>
    </submittedName>
</protein>
<dbReference type="AlphaFoldDB" id="A0AAN8Q3L3"/>
<dbReference type="EMBL" id="JAWJWE010000005">
    <property type="protein sequence ID" value="KAK6634615.1"/>
    <property type="molecule type" value="Genomic_DNA"/>
</dbReference>
<comment type="caution">
    <text evidence="1">The sequence shown here is derived from an EMBL/GenBank/DDBJ whole genome shotgun (WGS) entry which is preliminary data.</text>
</comment>
<evidence type="ECO:0000313" key="2">
    <source>
        <dbReference type="Proteomes" id="UP001372834"/>
    </source>
</evidence>
<proteinExistence type="predicted"/>
<dbReference type="Proteomes" id="UP001372834">
    <property type="component" value="Unassembled WGS sequence"/>
</dbReference>
<reference evidence="1 2" key="1">
    <citation type="submission" date="2023-10" db="EMBL/GenBank/DDBJ databases">
        <title>Genomes of two closely related lineages of the louse Polyplax serrata with different host specificities.</title>
        <authorList>
            <person name="Martinu J."/>
            <person name="Tarabai H."/>
            <person name="Stefka J."/>
            <person name="Hypsa V."/>
        </authorList>
    </citation>
    <scope>NUCLEOTIDE SEQUENCE [LARGE SCALE GENOMIC DNA]</scope>
    <source>
        <strain evidence="1">HR10_N</strain>
    </source>
</reference>
<sequence>MLKITHSLKLICLETERLSIFYQKVYHLAPGLLYLEIFRLVRLSISYVPRGSISNTLNLYILLRNKAVTSGTTITPVLVNANISHETKEVSAYLEARPTSHPIKTSCNGPNYFVLNLITKETLWQLTIVKVQTFRPKIEE</sequence>
<evidence type="ECO:0000313" key="1">
    <source>
        <dbReference type="EMBL" id="KAK6634615.1"/>
    </source>
</evidence>
<accession>A0AAN8Q3L3</accession>